<dbReference type="EMBL" id="HBJA01049864">
    <property type="protein sequence ID" value="CAE0806537.1"/>
    <property type="molecule type" value="Transcribed_RNA"/>
</dbReference>
<accession>A0A7S4CU52</accession>
<organism evidence="2">
    <name type="scientific">Eutreptiella gymnastica</name>
    <dbReference type="NCBI Taxonomy" id="73025"/>
    <lineage>
        <taxon>Eukaryota</taxon>
        <taxon>Discoba</taxon>
        <taxon>Euglenozoa</taxon>
        <taxon>Euglenida</taxon>
        <taxon>Spirocuta</taxon>
        <taxon>Euglenophyceae</taxon>
        <taxon>Eutreptiales</taxon>
        <taxon>Eutreptiaceae</taxon>
        <taxon>Eutreptiella</taxon>
    </lineage>
</organism>
<protein>
    <submittedName>
        <fullName evidence="2">Uncharacterized protein</fullName>
    </submittedName>
</protein>
<evidence type="ECO:0000313" key="2">
    <source>
        <dbReference type="EMBL" id="CAE0806537.1"/>
    </source>
</evidence>
<gene>
    <name evidence="2" type="ORF">EGYM00163_LOCUS17665</name>
</gene>
<name>A0A7S4CU52_9EUGL</name>
<sequence length="110" mass="12342">MAHVGTNFDGSDDRREAVTDGGNGEEERTLRRMGGSRVEESSSILGDKHFFAGELFDASLNVLDLILKFLPPFLNGDRVETHRKSVQGVLTFLLSTFKRPNGFFFVLLRH</sequence>
<evidence type="ECO:0000256" key="1">
    <source>
        <dbReference type="SAM" id="MobiDB-lite"/>
    </source>
</evidence>
<reference evidence="2" key="1">
    <citation type="submission" date="2021-01" db="EMBL/GenBank/DDBJ databases">
        <authorList>
            <person name="Corre E."/>
            <person name="Pelletier E."/>
            <person name="Niang G."/>
            <person name="Scheremetjew M."/>
            <person name="Finn R."/>
            <person name="Kale V."/>
            <person name="Holt S."/>
            <person name="Cochrane G."/>
            <person name="Meng A."/>
            <person name="Brown T."/>
            <person name="Cohen L."/>
        </authorList>
    </citation>
    <scope>NUCLEOTIDE SEQUENCE</scope>
    <source>
        <strain evidence="2">CCMP1594</strain>
    </source>
</reference>
<feature type="region of interest" description="Disordered" evidence="1">
    <location>
        <begin position="1"/>
        <end position="36"/>
    </location>
</feature>
<dbReference type="AlphaFoldDB" id="A0A7S4CU52"/>
<proteinExistence type="predicted"/>